<dbReference type="AlphaFoldDB" id="E3G835"/>
<dbReference type="EMBL" id="CP002272">
    <property type="protein sequence ID" value="ADO48623.1"/>
    <property type="molecule type" value="Genomic_DNA"/>
</dbReference>
<reference evidence="2 3" key="2">
    <citation type="journal article" date="2011" name="Stand. Genomic Sci.">
        <title>Complete genome sequence of 'Enterobacter lignolyticus' SCF1.</title>
        <authorList>
            <person name="Deangelis K.M."/>
            <person name="D'Haeseleer P."/>
            <person name="Chivian D."/>
            <person name="Fortney J.L."/>
            <person name="Khudyakov J."/>
            <person name="Simmons B."/>
            <person name="Woo H."/>
            <person name="Arkin A.P."/>
            <person name="Davenport K.W."/>
            <person name="Goodwin L."/>
            <person name="Chen A."/>
            <person name="Ivanova N."/>
            <person name="Kyrpides N.C."/>
            <person name="Mavromatis K."/>
            <person name="Woyke T."/>
            <person name="Hazen T.C."/>
        </authorList>
    </citation>
    <scope>NUCLEOTIDE SEQUENCE [LARGE SCALE GENOMIC DNA]</scope>
    <source>
        <strain evidence="2 3">SCF1</strain>
    </source>
</reference>
<feature type="chain" id="PRO_5003169196" evidence="1">
    <location>
        <begin position="22"/>
        <end position="178"/>
    </location>
</feature>
<reference evidence="3" key="1">
    <citation type="submission" date="2010-10" db="EMBL/GenBank/DDBJ databases">
        <title>Complete sequence of Enterobacter cloacae SCF1.</title>
        <authorList>
            <consortium name="US DOE Joint Genome Institute"/>
            <person name="Lucas S."/>
            <person name="Copeland A."/>
            <person name="Lapidus A."/>
            <person name="Cheng J.-F."/>
            <person name="Bruce D."/>
            <person name="Goodwin L."/>
            <person name="Pitluck S."/>
            <person name="Davenport K."/>
            <person name="Detter J.C."/>
            <person name="Han C."/>
            <person name="Tapia R."/>
            <person name="Land M."/>
            <person name="Hauser L."/>
            <person name="Chang Y.-J."/>
            <person name="Jeffries C."/>
            <person name="Kyrpides N."/>
            <person name="Ivanova N."/>
            <person name="Mikhailova N."/>
            <person name="DeAngelis K."/>
            <person name="Arkin A.P."/>
            <person name="Chivian D."/>
            <person name="Edwards B."/>
            <person name="Woo H."/>
            <person name="Hazen T.C."/>
            <person name="Woyke T."/>
        </authorList>
    </citation>
    <scope>NUCLEOTIDE SEQUENCE [LARGE SCALE GENOMIC DNA]</scope>
    <source>
        <strain evidence="3">SCF1</strain>
    </source>
</reference>
<organism evidence="2 3">
    <name type="scientific">Enterobacter lignolyticus (strain SCF1)</name>
    <dbReference type="NCBI Taxonomy" id="701347"/>
    <lineage>
        <taxon>Bacteria</taxon>
        <taxon>Pseudomonadati</taxon>
        <taxon>Pseudomonadota</taxon>
        <taxon>Gammaproteobacteria</taxon>
        <taxon>Enterobacterales</taxon>
        <taxon>Enterobacteriaceae</taxon>
        <taxon>Pluralibacter</taxon>
    </lineage>
</organism>
<sequence length="178" mass="18780">MKKGILGVTMLVMGLSFTSAAGDTRLSEQQLADMWLRADKAERNGKDAQAISAWIKSDYGDQAVTEWGEPIAVIESIEIHADETSVQSAKATLRSAVAGGDAKTIERKNDVLQSIEKVGGTGIPVCYVVANTRARTLSSANAITHGDTCEDIAAGIAAEMIGRAPKAKLKVVVNGRPL</sequence>
<evidence type="ECO:0000313" key="3">
    <source>
        <dbReference type="Proteomes" id="UP000006872"/>
    </source>
</evidence>
<dbReference type="Proteomes" id="UP000006872">
    <property type="component" value="Chromosome"/>
</dbReference>
<keyword evidence="1" id="KW-0732">Signal</keyword>
<protein>
    <submittedName>
        <fullName evidence="2">Uncharacterized protein</fullName>
    </submittedName>
</protein>
<dbReference type="HOGENOM" id="CLU_1508387_0_0_6"/>
<gene>
    <name evidence="2" type="ordered locus">Entcl_2372</name>
</gene>
<dbReference type="KEGG" id="esc:Entcl_2372"/>
<dbReference type="RefSeq" id="WP_013366359.1">
    <property type="nucleotide sequence ID" value="NC_014618.1"/>
</dbReference>
<accession>E3G835</accession>
<name>E3G835_ENTLS</name>
<feature type="signal peptide" evidence="1">
    <location>
        <begin position="1"/>
        <end position="21"/>
    </location>
</feature>
<keyword evidence="3" id="KW-1185">Reference proteome</keyword>
<evidence type="ECO:0000313" key="2">
    <source>
        <dbReference type="EMBL" id="ADO48623.1"/>
    </source>
</evidence>
<proteinExistence type="predicted"/>
<evidence type="ECO:0000256" key="1">
    <source>
        <dbReference type="SAM" id="SignalP"/>
    </source>
</evidence>